<evidence type="ECO:0000313" key="3">
    <source>
        <dbReference type="Proteomes" id="UP000308054"/>
    </source>
</evidence>
<keyword evidence="1" id="KW-0812">Transmembrane</keyword>
<evidence type="ECO:0000313" key="2">
    <source>
        <dbReference type="EMBL" id="TGY87191.1"/>
    </source>
</evidence>
<keyword evidence="1" id="KW-0472">Membrane</keyword>
<accession>A0A4S2GWI9</accession>
<dbReference type="InterPro" id="IPR002994">
    <property type="entry name" value="Surf1/Shy1"/>
</dbReference>
<gene>
    <name evidence="2" type="ORF">E5163_15835</name>
</gene>
<feature type="transmembrane region" description="Helical" evidence="1">
    <location>
        <begin position="197"/>
        <end position="217"/>
    </location>
</feature>
<keyword evidence="1" id="KW-1133">Transmembrane helix</keyword>
<keyword evidence="3" id="KW-1185">Reference proteome</keyword>
<dbReference type="Proteomes" id="UP000308054">
    <property type="component" value="Unassembled WGS sequence"/>
</dbReference>
<proteinExistence type="inferred from homology"/>
<feature type="transmembrane region" description="Helical" evidence="1">
    <location>
        <begin position="6"/>
        <end position="26"/>
    </location>
</feature>
<evidence type="ECO:0000256" key="1">
    <source>
        <dbReference type="RuleBase" id="RU363076"/>
    </source>
</evidence>
<dbReference type="Pfam" id="PF02104">
    <property type="entry name" value="SURF1"/>
    <property type="match status" value="1"/>
</dbReference>
<dbReference type="AlphaFoldDB" id="A0A4S2GWI9"/>
<dbReference type="PROSITE" id="PS50895">
    <property type="entry name" value="SURF1"/>
    <property type="match status" value="1"/>
</dbReference>
<comment type="caution">
    <text evidence="2">The sequence shown here is derived from an EMBL/GenBank/DDBJ whole genome shotgun (WGS) entry which is preliminary data.</text>
</comment>
<comment type="similarity">
    <text evidence="1">Belongs to the SURF1 family.</text>
</comment>
<dbReference type="GO" id="GO:0005886">
    <property type="term" value="C:plasma membrane"/>
    <property type="evidence" value="ECO:0007669"/>
    <property type="project" value="UniProtKB-SubCell"/>
</dbReference>
<sequence length="231" mass="24565">MHFRPLPLLTLFAIPALALLVGLGLWQLDRAETKRSQIAAFEAAREAPALALGDLLCGTGEPFGRRALAPEPAGDTVLRVYGRTREGAPGWRLFRPAEAPGCVQARLILMETGFAPLDGEAREPGDAAGLIYAAPPRAGAFTPGPEPQERRFYAFDRTALAGALSVAPEALHAQGWLAADDGQLPAVLAEVPPERHVGYAITWFGFAFALIVVYGAFHAARGRLAFTGGKD</sequence>
<dbReference type="EMBL" id="SRXW01000007">
    <property type="protein sequence ID" value="TGY87191.1"/>
    <property type="molecule type" value="Genomic_DNA"/>
</dbReference>
<dbReference type="OrthoDB" id="6079986at2"/>
<comment type="subcellular location">
    <subcellularLocation>
        <location evidence="1">Cell membrane</location>
        <topology evidence="1">Multi-pass membrane protein</topology>
    </subcellularLocation>
</comment>
<reference evidence="2 3" key="1">
    <citation type="journal article" date="2017" name="Int. J. Syst. Evol. Microbiol.">
        <title>Marinicauda algicola sp. nov., isolated from a marine red alga Rhodosorus marinus.</title>
        <authorList>
            <person name="Jeong S.E."/>
            <person name="Jeon S.H."/>
            <person name="Chun B.H."/>
            <person name="Kim D.W."/>
            <person name="Jeon C.O."/>
        </authorList>
    </citation>
    <scope>NUCLEOTIDE SEQUENCE [LARGE SCALE GENOMIC DNA]</scope>
    <source>
        <strain evidence="2 3">JCM 31718</strain>
    </source>
</reference>
<keyword evidence="1" id="KW-1003">Cell membrane</keyword>
<dbReference type="RefSeq" id="WP_135997494.1">
    <property type="nucleotide sequence ID" value="NZ_CP071057.1"/>
</dbReference>
<organism evidence="2 3">
    <name type="scientific">Marinicauda algicola</name>
    <dbReference type="NCBI Taxonomy" id="2029849"/>
    <lineage>
        <taxon>Bacteria</taxon>
        <taxon>Pseudomonadati</taxon>
        <taxon>Pseudomonadota</taxon>
        <taxon>Alphaproteobacteria</taxon>
        <taxon>Maricaulales</taxon>
        <taxon>Maricaulaceae</taxon>
        <taxon>Marinicauda</taxon>
    </lineage>
</organism>
<dbReference type="CDD" id="cd06662">
    <property type="entry name" value="SURF1"/>
    <property type="match status" value="1"/>
</dbReference>
<name>A0A4S2GWI9_9PROT</name>
<protein>
    <recommendedName>
        <fullName evidence="1">SURF1-like protein</fullName>
    </recommendedName>
</protein>